<evidence type="ECO:0000256" key="1">
    <source>
        <dbReference type="ARBA" id="ARBA00009477"/>
    </source>
</evidence>
<comment type="similarity">
    <text evidence="1">Belongs to the membrane fusion protein (MFP) (TC 8.A.1) family.</text>
</comment>
<name>A0A1M6RDE9_9AQUI</name>
<feature type="coiled-coil region" evidence="2">
    <location>
        <begin position="114"/>
        <end position="204"/>
    </location>
</feature>
<keyword evidence="6" id="KW-1185">Reference proteome</keyword>
<evidence type="ECO:0000259" key="3">
    <source>
        <dbReference type="Pfam" id="PF25954"/>
    </source>
</evidence>
<keyword evidence="2" id="KW-0175">Coiled coil</keyword>
<proteinExistence type="inferred from homology"/>
<accession>A0A1M6RDE9</accession>
<dbReference type="SUPFAM" id="SSF111369">
    <property type="entry name" value="HlyD-like secretion proteins"/>
    <property type="match status" value="1"/>
</dbReference>
<dbReference type="OrthoDB" id="9777308at2"/>
<dbReference type="Pfam" id="PF25973">
    <property type="entry name" value="BSH_CzcB"/>
    <property type="match status" value="1"/>
</dbReference>
<dbReference type="NCBIfam" id="TIGR01730">
    <property type="entry name" value="RND_mfp"/>
    <property type="match status" value="1"/>
</dbReference>
<dbReference type="Proteomes" id="UP000189810">
    <property type="component" value="Chromosome I"/>
</dbReference>
<dbReference type="Gene3D" id="1.10.287.470">
    <property type="entry name" value="Helix hairpin bin"/>
    <property type="match status" value="1"/>
</dbReference>
<feature type="domain" description="CzcB-like barrel-sandwich hybrid" evidence="4">
    <location>
        <begin position="54"/>
        <end position="235"/>
    </location>
</feature>
<dbReference type="Pfam" id="PF25954">
    <property type="entry name" value="Beta-barrel_RND_2"/>
    <property type="match status" value="1"/>
</dbReference>
<protein>
    <submittedName>
        <fullName evidence="5">HlyD family secretion protein</fullName>
    </submittedName>
</protein>
<gene>
    <name evidence="5" type="ORF">SAMN05444391_0605</name>
</gene>
<dbReference type="STRING" id="381751.SAMN05444391_0605"/>
<dbReference type="InterPro" id="IPR006143">
    <property type="entry name" value="RND_pump_MFP"/>
</dbReference>
<evidence type="ECO:0000313" key="6">
    <source>
        <dbReference type="Proteomes" id="UP000189810"/>
    </source>
</evidence>
<dbReference type="PANTHER" id="PTHR30469">
    <property type="entry name" value="MULTIDRUG RESISTANCE PROTEIN MDTA"/>
    <property type="match status" value="1"/>
</dbReference>
<dbReference type="GO" id="GO:1990281">
    <property type="term" value="C:efflux pump complex"/>
    <property type="evidence" value="ECO:0007669"/>
    <property type="project" value="TreeGrafter"/>
</dbReference>
<sequence>MKRLIYLLPIPLAVLLVLGIIHKLRETDKHYTVQERVIKVMVYASGYTRPENYVIVKSEVSGVVKDVYVKEGDFVKRGQVLATIDSSTLREQLRALRERRLLVEERLKEGSPYRKSLEEEIQNLEENVQKLKSYYERRKELYKQGLIPKEQMEEAERSYTAALRSYERAKSSYQDNISALTTERRELLAQEKALQEDIRKYTVRSPTEGYILAKYVNPGDYVNSVSDNRMFEIGDIKKMEVWLDVDEEYMSLLREGQRVFIKLDAFPGKTFEGRLVLVNRSIDKSRRTFRVKVEANLPPDTPANATVEANVFVEEKKALLIPREAYKDGYVLKDEGIRVVRVPVKVGHMVEDRYYEVLEGLKPGDKILLP</sequence>
<dbReference type="Gene3D" id="2.40.30.170">
    <property type="match status" value="1"/>
</dbReference>
<dbReference type="RefSeq" id="WP_079653764.1">
    <property type="nucleotide sequence ID" value="NZ_LT670846.1"/>
</dbReference>
<dbReference type="PANTHER" id="PTHR30469:SF15">
    <property type="entry name" value="HLYD FAMILY OF SECRETION PROTEINS"/>
    <property type="match status" value="1"/>
</dbReference>
<reference evidence="5 6" key="1">
    <citation type="submission" date="2016-11" db="EMBL/GenBank/DDBJ databases">
        <authorList>
            <person name="Jaros S."/>
            <person name="Januszkiewicz K."/>
            <person name="Wedrychowicz H."/>
        </authorList>
    </citation>
    <scope>NUCLEOTIDE SEQUENCE [LARGE SCALE GENOMIC DNA]</scope>
    <source>
        <strain evidence="5 6">DSM 19557</strain>
    </source>
</reference>
<evidence type="ECO:0000313" key="5">
    <source>
        <dbReference type="EMBL" id="SHK30481.1"/>
    </source>
</evidence>
<dbReference type="AlphaFoldDB" id="A0A1M6RDE9"/>
<dbReference type="Gene3D" id="2.40.420.20">
    <property type="match status" value="1"/>
</dbReference>
<organism evidence="5 6">
    <name type="scientific">Thermocrinis minervae</name>
    <dbReference type="NCBI Taxonomy" id="381751"/>
    <lineage>
        <taxon>Bacteria</taxon>
        <taxon>Pseudomonadati</taxon>
        <taxon>Aquificota</taxon>
        <taxon>Aquificia</taxon>
        <taxon>Aquificales</taxon>
        <taxon>Aquificaceae</taxon>
        <taxon>Thermocrinis</taxon>
    </lineage>
</organism>
<evidence type="ECO:0000256" key="2">
    <source>
        <dbReference type="SAM" id="Coils"/>
    </source>
</evidence>
<dbReference type="GO" id="GO:0015562">
    <property type="term" value="F:efflux transmembrane transporter activity"/>
    <property type="evidence" value="ECO:0007669"/>
    <property type="project" value="TreeGrafter"/>
</dbReference>
<dbReference type="InterPro" id="IPR058792">
    <property type="entry name" value="Beta-barrel_RND_2"/>
</dbReference>
<dbReference type="InterPro" id="IPR058647">
    <property type="entry name" value="BSH_CzcB-like"/>
</dbReference>
<feature type="domain" description="CusB-like beta-barrel" evidence="3">
    <location>
        <begin position="241"/>
        <end position="295"/>
    </location>
</feature>
<dbReference type="Gene3D" id="2.40.50.100">
    <property type="match status" value="1"/>
</dbReference>
<dbReference type="EMBL" id="LT670846">
    <property type="protein sequence ID" value="SHK30481.1"/>
    <property type="molecule type" value="Genomic_DNA"/>
</dbReference>
<evidence type="ECO:0000259" key="4">
    <source>
        <dbReference type="Pfam" id="PF25973"/>
    </source>
</evidence>